<dbReference type="eggNOG" id="COG0697">
    <property type="taxonomic scope" value="Bacteria"/>
</dbReference>
<dbReference type="KEGG" id="tro:trd_0282"/>
<dbReference type="RefSeq" id="WP_012641694.1">
    <property type="nucleotide sequence ID" value="NC_011959.1"/>
</dbReference>
<accession>B9KXU4</accession>
<feature type="domain" description="EamA" evidence="2">
    <location>
        <begin position="20"/>
        <end position="160"/>
    </location>
</feature>
<protein>
    <submittedName>
        <fullName evidence="3">Putative integral membrane protein</fullName>
    </submittedName>
</protein>
<dbReference type="EMBL" id="CP001275">
    <property type="protein sequence ID" value="ACM06244.1"/>
    <property type="molecule type" value="Genomic_DNA"/>
</dbReference>
<feature type="transmembrane region" description="Helical" evidence="1">
    <location>
        <begin position="200"/>
        <end position="219"/>
    </location>
</feature>
<evidence type="ECO:0000256" key="1">
    <source>
        <dbReference type="SAM" id="Phobius"/>
    </source>
</evidence>
<evidence type="ECO:0000313" key="3">
    <source>
        <dbReference type="EMBL" id="ACM06244.1"/>
    </source>
</evidence>
<feature type="transmembrane region" description="Helical" evidence="1">
    <location>
        <begin position="115"/>
        <end position="134"/>
    </location>
</feature>
<dbReference type="Proteomes" id="UP000000447">
    <property type="component" value="Chromosome"/>
</dbReference>
<feature type="transmembrane region" description="Helical" evidence="1">
    <location>
        <begin position="261"/>
        <end position="280"/>
    </location>
</feature>
<dbReference type="SUPFAM" id="SSF103481">
    <property type="entry name" value="Multidrug resistance efflux transporter EmrE"/>
    <property type="match status" value="2"/>
</dbReference>
<feature type="transmembrane region" description="Helical" evidence="1">
    <location>
        <begin position="146"/>
        <end position="164"/>
    </location>
</feature>
<feature type="transmembrane region" description="Helical" evidence="1">
    <location>
        <begin position="231"/>
        <end position="254"/>
    </location>
</feature>
<dbReference type="HOGENOM" id="CLU_033863_9_3_0"/>
<feature type="transmembrane region" description="Helical" evidence="1">
    <location>
        <begin position="90"/>
        <end position="109"/>
    </location>
</feature>
<evidence type="ECO:0000259" key="2">
    <source>
        <dbReference type="Pfam" id="PF00892"/>
    </source>
</evidence>
<keyword evidence="1" id="KW-0812">Transmembrane</keyword>
<dbReference type="GO" id="GO:0016020">
    <property type="term" value="C:membrane"/>
    <property type="evidence" value="ECO:0007669"/>
    <property type="project" value="InterPro"/>
</dbReference>
<dbReference type="PANTHER" id="PTHR22911">
    <property type="entry name" value="ACYL-MALONYL CONDENSING ENZYME-RELATED"/>
    <property type="match status" value="1"/>
</dbReference>
<dbReference type="InterPro" id="IPR037185">
    <property type="entry name" value="EmrE-like"/>
</dbReference>
<dbReference type="STRING" id="309801.trd_0282"/>
<name>B9KXU4_THERP</name>
<evidence type="ECO:0000313" key="4">
    <source>
        <dbReference type="Proteomes" id="UP000000447"/>
    </source>
</evidence>
<sequence>MTAGWRARVERRWLVGIDRIGAGAVVLSALGFGTLATLTKLAYGASVPVPTLIAWRFGIAALLVIMALPLEQWRRGQLFGRQPWTDRRRLATAAAVACFVGNTILYLVALQRVSVATAAILFYVYPLVVLALRLVGWREVPTRRQLAALLAGFSGVTLTLGWRWHTIDLTGSLLMLASASLYAAYIVFGHRGFRDASPVLATACTFSATAVVALALLSVERAPLLIDRSALLPVLGIVVLATVLPVQLFLIGTLRLGPTPAAILGTLEPVASVFVAMMVLSEQLTLVQLVGGLLVLTAAAVISGQGGKP</sequence>
<gene>
    <name evidence="3" type="ordered locus">trd_0282</name>
</gene>
<dbReference type="InterPro" id="IPR000620">
    <property type="entry name" value="EamA_dom"/>
</dbReference>
<feature type="transmembrane region" description="Helical" evidence="1">
    <location>
        <begin position="20"/>
        <end position="41"/>
    </location>
</feature>
<feature type="transmembrane region" description="Helical" evidence="1">
    <location>
        <begin position="286"/>
        <end position="304"/>
    </location>
</feature>
<dbReference type="Pfam" id="PF00892">
    <property type="entry name" value="EamA"/>
    <property type="match status" value="2"/>
</dbReference>
<keyword evidence="4" id="KW-1185">Reference proteome</keyword>
<feature type="transmembrane region" description="Helical" evidence="1">
    <location>
        <begin position="170"/>
        <end position="188"/>
    </location>
</feature>
<dbReference type="AlphaFoldDB" id="B9KXU4"/>
<feature type="domain" description="EamA" evidence="2">
    <location>
        <begin position="170"/>
        <end position="303"/>
    </location>
</feature>
<reference evidence="3 4" key="1">
    <citation type="journal article" date="2009" name="PLoS ONE">
        <title>Complete genome sequence of the aerobic CO-oxidizing thermophile Thermomicrobium roseum.</title>
        <authorList>
            <person name="Wu D."/>
            <person name="Raymond J."/>
            <person name="Wu M."/>
            <person name="Chatterji S."/>
            <person name="Ren Q."/>
            <person name="Graham J.E."/>
            <person name="Bryant D.A."/>
            <person name="Robb F."/>
            <person name="Colman A."/>
            <person name="Tallon L.J."/>
            <person name="Badger J.H."/>
            <person name="Madupu R."/>
            <person name="Ward N.L."/>
            <person name="Eisen J.A."/>
        </authorList>
    </citation>
    <scope>NUCLEOTIDE SEQUENCE [LARGE SCALE GENOMIC DNA]</scope>
    <source>
        <strain evidence="4">ATCC 27502 / DSM 5159 / P-2</strain>
    </source>
</reference>
<organism evidence="3 4">
    <name type="scientific">Thermomicrobium roseum (strain ATCC 27502 / DSM 5159 / P-2)</name>
    <dbReference type="NCBI Taxonomy" id="309801"/>
    <lineage>
        <taxon>Bacteria</taxon>
        <taxon>Pseudomonadati</taxon>
        <taxon>Thermomicrobiota</taxon>
        <taxon>Thermomicrobia</taxon>
        <taxon>Thermomicrobiales</taxon>
        <taxon>Thermomicrobiaceae</taxon>
        <taxon>Thermomicrobium</taxon>
    </lineage>
</organism>
<feature type="transmembrane region" description="Helical" evidence="1">
    <location>
        <begin position="53"/>
        <end position="70"/>
    </location>
</feature>
<keyword evidence="1" id="KW-1133">Transmembrane helix</keyword>
<keyword evidence="1" id="KW-0472">Membrane</keyword>
<proteinExistence type="predicted"/>